<sequence>MQGSFDEKKLAAFETSTGVYLAEAGGEAAGVALTSPAESAVAAAGGPPGRTVEVARAAGLTEGVFLYGPVAVAPTHRGQGVVRLLLAAVAEHLADHSAGVLFVERANEKSLAVHTHLGMTHLGDFTHADREYAVFSFSPKQFLG</sequence>
<evidence type="ECO:0000313" key="3">
    <source>
        <dbReference type="Proteomes" id="UP001330812"/>
    </source>
</evidence>
<reference evidence="2 3" key="1">
    <citation type="journal article" date="2015" name="Int. J. Syst. Evol. Microbiol.">
        <title>Amycolatopsis rhabdoformis sp. nov., an actinomycete isolated from a tropical forest soil.</title>
        <authorList>
            <person name="Souza W.R."/>
            <person name="Silva R.E."/>
            <person name="Goodfellow M."/>
            <person name="Busarakam K."/>
            <person name="Figueiro F.S."/>
            <person name="Ferreira D."/>
            <person name="Rodrigues-Filho E."/>
            <person name="Moraes L.A.B."/>
            <person name="Zucchi T.D."/>
        </authorList>
    </citation>
    <scope>NUCLEOTIDE SEQUENCE [LARGE SCALE GENOMIC DNA]</scope>
    <source>
        <strain evidence="2 3">NCIMB 14900</strain>
    </source>
</reference>
<keyword evidence="2" id="KW-0012">Acyltransferase</keyword>
<dbReference type="GO" id="GO:0016746">
    <property type="term" value="F:acyltransferase activity"/>
    <property type="evidence" value="ECO:0007669"/>
    <property type="project" value="UniProtKB-KW"/>
</dbReference>
<dbReference type="EMBL" id="CP142149">
    <property type="protein sequence ID" value="WSE31880.1"/>
    <property type="molecule type" value="Genomic_DNA"/>
</dbReference>
<name>A0ABZ1IBS9_9PSEU</name>
<dbReference type="PROSITE" id="PS51186">
    <property type="entry name" value="GNAT"/>
    <property type="match status" value="1"/>
</dbReference>
<feature type="domain" description="N-acetyltransferase" evidence="1">
    <location>
        <begin position="1"/>
        <end position="144"/>
    </location>
</feature>
<dbReference type="Gene3D" id="3.40.630.30">
    <property type="match status" value="1"/>
</dbReference>
<dbReference type="InterPro" id="IPR016181">
    <property type="entry name" value="Acyl_CoA_acyltransferase"/>
</dbReference>
<dbReference type="Proteomes" id="UP001330812">
    <property type="component" value="Chromosome"/>
</dbReference>
<dbReference type="CDD" id="cd04301">
    <property type="entry name" value="NAT_SF"/>
    <property type="match status" value="1"/>
</dbReference>
<accession>A0ABZ1IBS9</accession>
<gene>
    <name evidence="2" type="ORF">VSH64_07130</name>
</gene>
<dbReference type="RefSeq" id="WP_326834688.1">
    <property type="nucleotide sequence ID" value="NZ_CP142149.1"/>
</dbReference>
<proteinExistence type="predicted"/>
<dbReference type="InterPro" id="IPR000182">
    <property type="entry name" value="GNAT_dom"/>
</dbReference>
<dbReference type="EC" id="2.3.1.-" evidence="2"/>
<organism evidence="2 3">
    <name type="scientific">Amycolatopsis rhabdoformis</name>
    <dbReference type="NCBI Taxonomy" id="1448059"/>
    <lineage>
        <taxon>Bacteria</taxon>
        <taxon>Bacillati</taxon>
        <taxon>Actinomycetota</taxon>
        <taxon>Actinomycetes</taxon>
        <taxon>Pseudonocardiales</taxon>
        <taxon>Pseudonocardiaceae</taxon>
        <taxon>Amycolatopsis</taxon>
    </lineage>
</organism>
<evidence type="ECO:0000313" key="2">
    <source>
        <dbReference type="EMBL" id="WSE31880.1"/>
    </source>
</evidence>
<dbReference type="Pfam" id="PF00583">
    <property type="entry name" value="Acetyltransf_1"/>
    <property type="match status" value="1"/>
</dbReference>
<keyword evidence="3" id="KW-1185">Reference proteome</keyword>
<protein>
    <submittedName>
        <fullName evidence="2">GNAT family N-acetyltransferase</fullName>
        <ecNumber evidence="2">2.3.1.-</ecNumber>
    </submittedName>
</protein>
<dbReference type="SUPFAM" id="SSF55729">
    <property type="entry name" value="Acyl-CoA N-acyltransferases (Nat)"/>
    <property type="match status" value="1"/>
</dbReference>
<keyword evidence="2" id="KW-0808">Transferase</keyword>
<evidence type="ECO:0000259" key="1">
    <source>
        <dbReference type="PROSITE" id="PS51186"/>
    </source>
</evidence>